<keyword evidence="2 7" id="KW-0031">Aminopeptidase</keyword>
<dbReference type="PANTHER" id="PTHR11963">
    <property type="entry name" value="LEUCINE AMINOPEPTIDASE-RELATED"/>
    <property type="match status" value="1"/>
</dbReference>
<proteinExistence type="inferred from homology"/>
<dbReference type="GO" id="GO:0006508">
    <property type="term" value="P:proteolysis"/>
    <property type="evidence" value="ECO:0007669"/>
    <property type="project" value="UniProtKB-KW"/>
</dbReference>
<name>A0A5J4Z6Y2_PORPP</name>
<dbReference type="Proteomes" id="UP000324585">
    <property type="component" value="Unassembled WGS sequence"/>
</dbReference>
<evidence type="ECO:0000256" key="5">
    <source>
        <dbReference type="SAM" id="MobiDB-lite"/>
    </source>
</evidence>
<comment type="caution">
    <text evidence="7">The sequence shown here is derived from an EMBL/GenBank/DDBJ whole genome shotgun (WGS) entry which is preliminary data.</text>
</comment>
<dbReference type="Gene3D" id="3.40.630.10">
    <property type="entry name" value="Zn peptidases"/>
    <property type="match status" value="1"/>
</dbReference>
<dbReference type="InterPro" id="IPR011356">
    <property type="entry name" value="Leucine_aapep/pepB"/>
</dbReference>
<dbReference type="InterPro" id="IPR000819">
    <property type="entry name" value="Peptidase_M17_C"/>
</dbReference>
<evidence type="ECO:0000256" key="1">
    <source>
        <dbReference type="ARBA" id="ARBA00009528"/>
    </source>
</evidence>
<protein>
    <submittedName>
        <fullName evidence="7">Putative aminopeptidase NPEPL1</fullName>
    </submittedName>
</protein>
<accession>A0A5J4Z6Y2</accession>
<dbReference type="Pfam" id="PF18295">
    <property type="entry name" value="Pdase_M17_N2"/>
    <property type="match status" value="1"/>
</dbReference>
<organism evidence="7 8">
    <name type="scientific">Porphyridium purpureum</name>
    <name type="common">Red alga</name>
    <name type="synonym">Porphyridium cruentum</name>
    <dbReference type="NCBI Taxonomy" id="35688"/>
    <lineage>
        <taxon>Eukaryota</taxon>
        <taxon>Rhodophyta</taxon>
        <taxon>Bangiophyceae</taxon>
        <taxon>Porphyridiales</taxon>
        <taxon>Porphyridiaceae</taxon>
        <taxon>Porphyridium</taxon>
    </lineage>
</organism>
<evidence type="ECO:0000313" key="8">
    <source>
        <dbReference type="Proteomes" id="UP000324585"/>
    </source>
</evidence>
<dbReference type="PROSITE" id="PS00631">
    <property type="entry name" value="CYTOSOL_AP"/>
    <property type="match status" value="1"/>
</dbReference>
<dbReference type="GO" id="GO:0030145">
    <property type="term" value="F:manganese ion binding"/>
    <property type="evidence" value="ECO:0007669"/>
    <property type="project" value="InterPro"/>
</dbReference>
<dbReference type="CDD" id="cd00433">
    <property type="entry name" value="Peptidase_M17"/>
    <property type="match status" value="1"/>
</dbReference>
<keyword evidence="8" id="KW-1185">Reference proteome</keyword>
<evidence type="ECO:0000256" key="2">
    <source>
        <dbReference type="ARBA" id="ARBA00022438"/>
    </source>
</evidence>
<evidence type="ECO:0000256" key="4">
    <source>
        <dbReference type="ARBA" id="ARBA00022801"/>
    </source>
</evidence>
<feature type="compositionally biased region" description="Low complexity" evidence="5">
    <location>
        <begin position="713"/>
        <end position="733"/>
    </location>
</feature>
<keyword evidence="3" id="KW-0645">Protease</keyword>
<comment type="similarity">
    <text evidence="1">Belongs to the peptidase M17 family.</text>
</comment>
<dbReference type="PRINTS" id="PR00481">
    <property type="entry name" value="LAMNOPPTDASE"/>
</dbReference>
<feature type="region of interest" description="Disordered" evidence="5">
    <location>
        <begin position="692"/>
        <end position="733"/>
    </location>
</feature>
<dbReference type="GO" id="GO:0005737">
    <property type="term" value="C:cytoplasm"/>
    <property type="evidence" value="ECO:0007669"/>
    <property type="project" value="InterPro"/>
</dbReference>
<gene>
    <name evidence="7" type="ORF">FVE85_6032</name>
</gene>
<dbReference type="SUPFAM" id="SSF53187">
    <property type="entry name" value="Zn-dependent exopeptidases"/>
    <property type="match status" value="1"/>
</dbReference>
<dbReference type="InterPro" id="IPR041417">
    <property type="entry name" value="NPEPL1_N"/>
</dbReference>
<evidence type="ECO:0000259" key="6">
    <source>
        <dbReference type="PROSITE" id="PS00631"/>
    </source>
</evidence>
<dbReference type="PANTHER" id="PTHR11963:SF4">
    <property type="entry name" value="AMINOPEPTIDASE NPEPL1-RELATED"/>
    <property type="match status" value="1"/>
</dbReference>
<feature type="domain" description="Cytosol aminopeptidase" evidence="6">
    <location>
        <begin position="359"/>
        <end position="366"/>
    </location>
</feature>
<keyword evidence="4" id="KW-0378">Hydrolase</keyword>
<dbReference type="Pfam" id="PF00883">
    <property type="entry name" value="Peptidase_M17"/>
    <property type="match status" value="1"/>
</dbReference>
<dbReference type="EMBL" id="VRMN01000001">
    <property type="protein sequence ID" value="KAA8498447.1"/>
    <property type="molecule type" value="Genomic_DNA"/>
</dbReference>
<evidence type="ECO:0000256" key="3">
    <source>
        <dbReference type="ARBA" id="ARBA00022670"/>
    </source>
</evidence>
<sequence>MIGKFLRLPHTNGIHLEFACDSRGDRKAKYIVVIGRRSALYSYSLTERIPHLAQALAAAEDSETCITQVIPGTQRRLSIRVLPTACSRHNSDSRPDIVCDFIARQVRNLPRGFTLEVHLVLEDPQQAFATGLAVAKGLPLYSRKSIHKQPMDPAHMSQVTVSFAYASRPDLKVTELVDVDAIEAVADGTRLAAYLVDAPCNEMHTELFVQQCRVLVRALGGEENYVYLRVLKGDEVAEAGMNLLYHVGKAAEHPSQLVVLTYAPPEARAPRSLCMVGKGIVFDTGGTCLKTTEGMRGMKRDMGGAAAVLGAFQSIVRKRHTRHIVHAVLCLAENQISEKATRIDDILVAYSGKTVEVNNTDAEGRLVVADGVAYACAMLNPETIVDVATLTGSQAIATGRRIAALYCNDESLEIATVLAGRTSGDLCHPLPYVPEFWRDLLVSDVADMKNAASRRDNCPSACAAQFIEEHLAADYTGTWMHIDMAGPSSLGERGTGYGVGLLSEVISRVDSGIGFAVLPSAPLNAGAGVASVNVNLENQSTTTMNAGTGAVNGSTNNLSGGAVAKTSSGGGMMKNVSTMGQTSLEQEQQQHQFKPSVQGPKQLPGWNASASGTAATAAANGGAAADRGAMAQQRASAAPLMWQLANAASSLPLQTSPPAPNVNHSHISHKRPWSPENAISGVGHVFNAAAKASTDLKRSRRHSDAAVLDDMAKSNSSNANTNSAPENTARLES</sequence>
<evidence type="ECO:0000313" key="7">
    <source>
        <dbReference type="EMBL" id="KAA8498447.1"/>
    </source>
</evidence>
<dbReference type="AlphaFoldDB" id="A0A5J4Z6Y2"/>
<feature type="region of interest" description="Disordered" evidence="5">
    <location>
        <begin position="580"/>
        <end position="614"/>
    </location>
</feature>
<dbReference type="Gene3D" id="3.40.50.10590">
    <property type="entry name" value="Zn-dependent exopeptidases"/>
    <property type="match status" value="1"/>
</dbReference>
<reference evidence="8" key="1">
    <citation type="journal article" date="2019" name="Nat. Commun.">
        <title>Expansion of phycobilisome linker gene families in mesophilic red algae.</title>
        <authorList>
            <person name="Lee J."/>
            <person name="Kim D."/>
            <person name="Bhattacharya D."/>
            <person name="Yoon H.S."/>
        </authorList>
    </citation>
    <scope>NUCLEOTIDE SEQUENCE [LARGE SCALE GENOMIC DNA]</scope>
    <source>
        <strain evidence="8">CCMP 1328</strain>
    </source>
</reference>
<dbReference type="GO" id="GO:0070006">
    <property type="term" value="F:metalloaminopeptidase activity"/>
    <property type="evidence" value="ECO:0007669"/>
    <property type="project" value="InterPro"/>
</dbReference>
<feature type="region of interest" description="Disordered" evidence="5">
    <location>
        <begin position="652"/>
        <end position="678"/>
    </location>
</feature>
<dbReference type="OrthoDB" id="412814at2759"/>